<sequence length="319" mass="36530">MTVADGEINHEWILDLGATFHLCPVRSWFYNYREIEPRKVYMGKNNSQTIEDICDIARMDDGIVRPLLGVRFVPNLKRNLVSLGVLEDLGCMFKSDFGTLKILKGFLVVMKGSKRNGLYYLRDEALHAKDLGLVSINTYRSNLWHRRMGHIGNKGLKYLNNHNLLEQLDVKTAFVYGELDEVIYMSQSQGFDVKGKSELVCLLNKSLYGLKQIPRQWEKLDSGEFKLLKIATGDNTADVGTKVLAARKDLESNMSDFREIVKSLAHNDKKFDDEDPVIIFLNSLSDSYRDVRNAIKYARDVLTQAILIDALRLKDLKFK</sequence>
<reference evidence="4" key="1">
    <citation type="submission" date="2024-07" db="EMBL/GenBank/DDBJ databases">
        <title>Two chromosome-level genome assemblies of Korean endemic species Abeliophyllum distichum and Forsythia ovata (Oleaceae).</title>
        <authorList>
            <person name="Jang H."/>
        </authorList>
    </citation>
    <scope>NUCLEOTIDE SEQUENCE [LARGE SCALE GENOMIC DNA]</scope>
</reference>
<keyword evidence="4" id="KW-1185">Reference proteome</keyword>
<dbReference type="AlphaFoldDB" id="A0ABD1TXN7"/>
<proteinExistence type="predicted"/>
<dbReference type="InterPro" id="IPR054722">
    <property type="entry name" value="PolX-like_BBD"/>
</dbReference>
<dbReference type="Pfam" id="PF07727">
    <property type="entry name" value="RVT_2"/>
    <property type="match status" value="1"/>
</dbReference>
<feature type="domain" description="Reverse transcriptase Ty1/copia-type" evidence="1">
    <location>
        <begin position="163"/>
        <end position="219"/>
    </location>
</feature>
<name>A0ABD1TXN7_9LAMI</name>
<dbReference type="Proteomes" id="UP001604336">
    <property type="component" value="Unassembled WGS sequence"/>
</dbReference>
<evidence type="ECO:0000313" key="3">
    <source>
        <dbReference type="EMBL" id="KAL2517494.1"/>
    </source>
</evidence>
<feature type="domain" description="Retrovirus-related Pol polyprotein from transposon TNT 1-94-like beta-barrel" evidence="2">
    <location>
        <begin position="12"/>
        <end position="91"/>
    </location>
</feature>
<protein>
    <submittedName>
        <fullName evidence="3">CCHC-type domain-containing protein</fullName>
    </submittedName>
</protein>
<organism evidence="3 4">
    <name type="scientific">Abeliophyllum distichum</name>
    <dbReference type="NCBI Taxonomy" id="126358"/>
    <lineage>
        <taxon>Eukaryota</taxon>
        <taxon>Viridiplantae</taxon>
        <taxon>Streptophyta</taxon>
        <taxon>Embryophyta</taxon>
        <taxon>Tracheophyta</taxon>
        <taxon>Spermatophyta</taxon>
        <taxon>Magnoliopsida</taxon>
        <taxon>eudicotyledons</taxon>
        <taxon>Gunneridae</taxon>
        <taxon>Pentapetalae</taxon>
        <taxon>asterids</taxon>
        <taxon>lamiids</taxon>
        <taxon>Lamiales</taxon>
        <taxon>Oleaceae</taxon>
        <taxon>Forsythieae</taxon>
        <taxon>Abeliophyllum</taxon>
    </lineage>
</organism>
<dbReference type="InterPro" id="IPR013103">
    <property type="entry name" value="RVT_2"/>
</dbReference>
<dbReference type="Pfam" id="PF22936">
    <property type="entry name" value="Pol_BBD"/>
    <property type="match status" value="1"/>
</dbReference>
<comment type="caution">
    <text evidence="3">The sequence shown here is derived from an EMBL/GenBank/DDBJ whole genome shotgun (WGS) entry which is preliminary data.</text>
</comment>
<evidence type="ECO:0000259" key="1">
    <source>
        <dbReference type="Pfam" id="PF07727"/>
    </source>
</evidence>
<evidence type="ECO:0000259" key="2">
    <source>
        <dbReference type="Pfam" id="PF22936"/>
    </source>
</evidence>
<dbReference type="Pfam" id="PF14223">
    <property type="entry name" value="Retrotran_gag_2"/>
    <property type="match status" value="1"/>
</dbReference>
<accession>A0ABD1TXN7</accession>
<evidence type="ECO:0000313" key="4">
    <source>
        <dbReference type="Proteomes" id="UP001604336"/>
    </source>
</evidence>
<gene>
    <name evidence="3" type="ORF">Adt_13741</name>
</gene>
<dbReference type="EMBL" id="JBFOLK010000004">
    <property type="protein sequence ID" value="KAL2517494.1"/>
    <property type="molecule type" value="Genomic_DNA"/>
</dbReference>